<dbReference type="PANTHER" id="PTHR33701">
    <property type="entry name" value="TRANSMEMBRANE PROTEIN"/>
    <property type="match status" value="1"/>
</dbReference>
<evidence type="ECO:0000256" key="2">
    <source>
        <dbReference type="SAM" id="MobiDB-lite"/>
    </source>
</evidence>
<feature type="region of interest" description="Disordered" evidence="2">
    <location>
        <begin position="1"/>
        <end position="20"/>
    </location>
</feature>
<feature type="coiled-coil region" evidence="1">
    <location>
        <begin position="38"/>
        <end position="72"/>
    </location>
</feature>
<comment type="caution">
    <text evidence="3">The sequence shown here is derived from an EMBL/GenBank/DDBJ whole genome shotgun (WGS) entry which is preliminary data.</text>
</comment>
<feature type="compositionally biased region" description="Basic and acidic residues" evidence="2">
    <location>
        <begin position="1"/>
        <end position="18"/>
    </location>
</feature>
<dbReference type="EMBL" id="JAAMPC010000002">
    <property type="protein sequence ID" value="KAG2325854.1"/>
    <property type="molecule type" value="Genomic_DNA"/>
</dbReference>
<protein>
    <submittedName>
        <fullName evidence="3">Uncharacterized protein</fullName>
    </submittedName>
</protein>
<keyword evidence="1" id="KW-0175">Coiled coil</keyword>
<dbReference type="OrthoDB" id="1939754at2759"/>
<feature type="compositionally biased region" description="Polar residues" evidence="2">
    <location>
        <begin position="96"/>
        <end position="112"/>
    </location>
</feature>
<feature type="compositionally biased region" description="Polar residues" evidence="2">
    <location>
        <begin position="609"/>
        <end position="619"/>
    </location>
</feature>
<feature type="region of interest" description="Disordered" evidence="2">
    <location>
        <begin position="96"/>
        <end position="136"/>
    </location>
</feature>
<feature type="compositionally biased region" description="Basic and acidic residues" evidence="2">
    <location>
        <begin position="120"/>
        <end position="133"/>
    </location>
</feature>
<dbReference type="AlphaFoldDB" id="A0A8X8B683"/>
<feature type="region of interest" description="Disordered" evidence="2">
    <location>
        <begin position="336"/>
        <end position="389"/>
    </location>
</feature>
<organism evidence="3 4">
    <name type="scientific">Brassica carinata</name>
    <name type="common">Ethiopian mustard</name>
    <name type="synonym">Abyssinian cabbage</name>
    <dbReference type="NCBI Taxonomy" id="52824"/>
    <lineage>
        <taxon>Eukaryota</taxon>
        <taxon>Viridiplantae</taxon>
        <taxon>Streptophyta</taxon>
        <taxon>Embryophyta</taxon>
        <taxon>Tracheophyta</taxon>
        <taxon>Spermatophyta</taxon>
        <taxon>Magnoliopsida</taxon>
        <taxon>eudicotyledons</taxon>
        <taxon>Gunneridae</taxon>
        <taxon>Pentapetalae</taxon>
        <taxon>rosids</taxon>
        <taxon>malvids</taxon>
        <taxon>Brassicales</taxon>
        <taxon>Brassicaceae</taxon>
        <taxon>Brassiceae</taxon>
        <taxon>Brassica</taxon>
    </lineage>
</organism>
<dbReference type="Proteomes" id="UP000886595">
    <property type="component" value="Unassembled WGS sequence"/>
</dbReference>
<name>A0A8X8B683_BRACI</name>
<reference evidence="3 4" key="1">
    <citation type="submission" date="2020-02" db="EMBL/GenBank/DDBJ databases">
        <authorList>
            <person name="Ma Q."/>
            <person name="Huang Y."/>
            <person name="Song X."/>
            <person name="Pei D."/>
        </authorList>
    </citation>
    <scope>NUCLEOTIDE SEQUENCE [LARGE SCALE GENOMIC DNA]</scope>
    <source>
        <strain evidence="3">Sxm20200214</strain>
        <tissue evidence="3">Leaf</tissue>
    </source>
</reference>
<feature type="compositionally biased region" description="Polar residues" evidence="2">
    <location>
        <begin position="585"/>
        <end position="601"/>
    </location>
</feature>
<sequence>MAHQDSSDHRRNDSDAQDHTSMTIEFLRARLLAERAVSKSARAKLDGLSDKVAELEEQLKIVSLQRKKAEQATADVLSILEEHGFHEHDAYDSCSDQESYSQTTTHSVSAKSLSWKGRRREAGSSDKIKESRNRRQRGFVSAYVSSARHRRGRSCRQIKRSESRTVSEDHKRDGKTVVDFQGKGGSTEVLPKTSEEASTTVVDVTVIRGEESLQKLSCSNVLEKGNSMDIKLEKALRKRAQVVGSYEDMEETQKQWEKKFTENKSSALDVCDVGNHSDVTDESNGEKAQGSTLVLPSLRDTRSIANEVDLETLSHGSPDNSVTSPEKCCKSCGSKSVEEDVSPSGDNGKQFYESLKSESSHPQRCKTISEQSSSTIRSPPAPNSRGGSFCSNATTIQKVDYPLVPVAKESSDTCDTVLTALKQAKLSLQEKVSSLNIRKPEYLSESSYPPTPGSYMDTYALSMEPAFGTRPSLPASNVGSMLEFPVGCAGLFRVPTDFSPDASTRNSFLASSSQKALVNHIPERDIPLLPGDQRFTKTLLDTERPLTTPYIGGPKLWTGFREGGQTVVDTQESRLCKDTPRVSGSVRTSGFEGNQLSSRSFNSERKESTYTPLSMSPSRSLYPDSVVRSREMYSTPYYTRAVGLPPTGGSSDDLFRRV</sequence>
<evidence type="ECO:0000313" key="3">
    <source>
        <dbReference type="EMBL" id="KAG2325854.1"/>
    </source>
</evidence>
<gene>
    <name evidence="3" type="ORF">Bca52824_008582</name>
</gene>
<evidence type="ECO:0000313" key="4">
    <source>
        <dbReference type="Proteomes" id="UP000886595"/>
    </source>
</evidence>
<feature type="compositionally biased region" description="Polar residues" evidence="2">
    <location>
        <begin position="362"/>
        <end position="377"/>
    </location>
</feature>
<feature type="region of interest" description="Disordered" evidence="2">
    <location>
        <begin position="580"/>
        <end position="621"/>
    </location>
</feature>
<dbReference type="PANTHER" id="PTHR33701:SF3">
    <property type="entry name" value="TRANSCRIPTIONAL REGULATOR ATRX"/>
    <property type="match status" value="1"/>
</dbReference>
<accession>A0A8X8B683</accession>
<keyword evidence="4" id="KW-1185">Reference proteome</keyword>
<evidence type="ECO:0000256" key="1">
    <source>
        <dbReference type="SAM" id="Coils"/>
    </source>
</evidence>
<feature type="region of interest" description="Disordered" evidence="2">
    <location>
        <begin position="273"/>
        <end position="295"/>
    </location>
</feature>
<proteinExistence type="predicted"/>